<dbReference type="PANTHER" id="PTHR43752">
    <property type="entry name" value="BNR/ASP-BOX REPEAT FAMILY PROTEIN"/>
    <property type="match status" value="1"/>
</dbReference>
<gene>
    <name evidence="3" type="ORF">Q4521_00160</name>
</gene>
<proteinExistence type="predicted"/>
<dbReference type="RefSeq" id="WP_303489968.1">
    <property type="nucleotide sequence ID" value="NZ_JAUOPB010000001.1"/>
</dbReference>
<dbReference type="InterPro" id="IPR011040">
    <property type="entry name" value="Sialidase"/>
</dbReference>
<dbReference type="PANTHER" id="PTHR43752:SF2">
    <property type="entry name" value="BNR_ASP-BOX REPEAT FAMILY PROTEIN"/>
    <property type="match status" value="1"/>
</dbReference>
<name>A0AAW7X3A1_9GAMM</name>
<organism evidence="3 4">
    <name type="scientific">Saccharophagus degradans</name>
    <dbReference type="NCBI Taxonomy" id="86304"/>
    <lineage>
        <taxon>Bacteria</taxon>
        <taxon>Pseudomonadati</taxon>
        <taxon>Pseudomonadota</taxon>
        <taxon>Gammaproteobacteria</taxon>
        <taxon>Cellvibrionales</taxon>
        <taxon>Cellvibrionaceae</taxon>
        <taxon>Saccharophagus</taxon>
    </lineage>
</organism>
<feature type="domain" description="Sialidase" evidence="2">
    <location>
        <begin position="72"/>
        <end position="361"/>
    </location>
</feature>
<feature type="chain" id="PRO_5043656124" evidence="1">
    <location>
        <begin position="27"/>
        <end position="392"/>
    </location>
</feature>
<dbReference type="Proteomes" id="UP001169760">
    <property type="component" value="Unassembled WGS sequence"/>
</dbReference>
<protein>
    <submittedName>
        <fullName evidence="3">Sialidase family protein</fullName>
    </submittedName>
</protein>
<feature type="signal peptide" evidence="1">
    <location>
        <begin position="1"/>
        <end position="26"/>
    </location>
</feature>
<comment type="caution">
    <text evidence="3">The sequence shown here is derived from an EMBL/GenBank/DDBJ whole genome shotgun (WGS) entry which is preliminary data.</text>
</comment>
<evidence type="ECO:0000313" key="4">
    <source>
        <dbReference type="Proteomes" id="UP001169760"/>
    </source>
</evidence>
<keyword evidence="1" id="KW-0732">Signal</keyword>
<dbReference type="Gene3D" id="2.120.10.10">
    <property type="match status" value="1"/>
</dbReference>
<dbReference type="SUPFAM" id="SSF50939">
    <property type="entry name" value="Sialidases"/>
    <property type="match status" value="1"/>
</dbReference>
<reference evidence="3" key="1">
    <citation type="submission" date="2023-07" db="EMBL/GenBank/DDBJ databases">
        <title>Genome content predicts the carbon catabolic preferences of heterotrophic bacteria.</title>
        <authorList>
            <person name="Gralka M."/>
        </authorList>
    </citation>
    <scope>NUCLEOTIDE SEQUENCE</scope>
    <source>
        <strain evidence="3">I3M17_2</strain>
    </source>
</reference>
<evidence type="ECO:0000259" key="2">
    <source>
        <dbReference type="Pfam" id="PF13088"/>
    </source>
</evidence>
<evidence type="ECO:0000256" key="1">
    <source>
        <dbReference type="SAM" id="SignalP"/>
    </source>
</evidence>
<accession>A0AAW7X3A1</accession>
<dbReference type="AlphaFoldDB" id="A0AAW7X3A1"/>
<dbReference type="CDD" id="cd15482">
    <property type="entry name" value="Sialidase_non-viral"/>
    <property type="match status" value="1"/>
</dbReference>
<sequence>MKMMLLAAILVCCGCVHLVQPPFALAPNVFDSAQPATLGLQSVSGAYTSTVFTARAGSNTYNHGAVLLPFKGELYVQWQSSARDEDADDTEVRFSKTSNHLSWSEPKTLAKSTASELVTNGGWWTDGETLVAYLNIWPKHLDPKAGYVSYITSTDGRHWSQPKRVKMQGGGYVNGVIEQDLKALPSGRVLTAVHTQPGLIAKPYFTDDPLAISGWREGHMTNLPHKPGISRELEPSWFLNAQGEAVMTFRDQGGSYKVLASVSRDNGESWSLPMETNMPDSRAKQSAGNLPDGRAYIVNNPSGVKARFPLVLSVSNDGKWFDEAWLLRAGDEDMPAVAFEGRYKRVGYSYPKSIVWNNAVYVAYAESKENIVVTRVPIDELVNSTMPDARKP</sequence>
<dbReference type="EMBL" id="JAUOPB010000001">
    <property type="protein sequence ID" value="MDO6420874.1"/>
    <property type="molecule type" value="Genomic_DNA"/>
</dbReference>
<evidence type="ECO:0000313" key="3">
    <source>
        <dbReference type="EMBL" id="MDO6420874.1"/>
    </source>
</evidence>
<dbReference type="InterPro" id="IPR036278">
    <property type="entry name" value="Sialidase_sf"/>
</dbReference>
<dbReference type="Pfam" id="PF13088">
    <property type="entry name" value="BNR_2"/>
    <property type="match status" value="1"/>
</dbReference>